<dbReference type="InterPro" id="IPR003593">
    <property type="entry name" value="AAA+_ATPase"/>
</dbReference>
<keyword evidence="12" id="KW-1185">Reference proteome</keyword>
<dbReference type="Pfam" id="PF23321">
    <property type="entry name" value="R1_ABCA1"/>
    <property type="match status" value="1"/>
</dbReference>
<dbReference type="SMART" id="SM00382">
    <property type="entry name" value="AAA"/>
    <property type="match status" value="2"/>
</dbReference>
<evidence type="ECO:0000313" key="11">
    <source>
        <dbReference type="EnsemblMetazoa" id="XP_029345029.1"/>
    </source>
</evidence>
<feature type="transmembrane region" description="Helical" evidence="9">
    <location>
        <begin position="328"/>
        <end position="351"/>
    </location>
</feature>
<evidence type="ECO:0000256" key="7">
    <source>
        <dbReference type="ARBA" id="ARBA00022989"/>
    </source>
</evidence>
<dbReference type="GO" id="GO:0016887">
    <property type="term" value="F:ATP hydrolysis activity"/>
    <property type="evidence" value="ECO:0007669"/>
    <property type="project" value="InterPro"/>
</dbReference>
<dbReference type="FunFam" id="3.40.50.300:FF:000335">
    <property type="entry name" value="ATP binding cassette subfamily A member 5"/>
    <property type="match status" value="1"/>
</dbReference>
<dbReference type="InterPro" id="IPR013525">
    <property type="entry name" value="ABC2_TM"/>
</dbReference>
<keyword evidence="6" id="KW-0067">ATP-binding</keyword>
<feature type="transmembrane region" description="Helical" evidence="9">
    <location>
        <begin position="247"/>
        <end position="274"/>
    </location>
</feature>
<organism evidence="11 12">
    <name type="scientific">Acyrthosiphon pisum</name>
    <name type="common">Pea aphid</name>
    <dbReference type="NCBI Taxonomy" id="7029"/>
    <lineage>
        <taxon>Eukaryota</taxon>
        <taxon>Metazoa</taxon>
        <taxon>Ecdysozoa</taxon>
        <taxon>Arthropoda</taxon>
        <taxon>Hexapoda</taxon>
        <taxon>Insecta</taxon>
        <taxon>Pterygota</taxon>
        <taxon>Neoptera</taxon>
        <taxon>Paraneoptera</taxon>
        <taxon>Hemiptera</taxon>
        <taxon>Sternorrhyncha</taxon>
        <taxon>Aphidomorpha</taxon>
        <taxon>Aphidoidea</taxon>
        <taxon>Aphididae</taxon>
        <taxon>Macrosiphini</taxon>
        <taxon>Acyrthosiphon</taxon>
    </lineage>
</organism>
<evidence type="ECO:0000313" key="12">
    <source>
        <dbReference type="Proteomes" id="UP000007819"/>
    </source>
</evidence>
<feature type="transmembrane region" description="Helical" evidence="9">
    <location>
        <begin position="435"/>
        <end position="452"/>
    </location>
</feature>
<dbReference type="InterPro" id="IPR017871">
    <property type="entry name" value="ABC_transporter-like_CS"/>
</dbReference>
<dbReference type="FunFam" id="3.40.50.300:FF:000933">
    <property type="entry name" value="ABC transporter A family member 7"/>
    <property type="match status" value="1"/>
</dbReference>
<feature type="transmembrane region" description="Helical" evidence="9">
    <location>
        <begin position="363"/>
        <end position="382"/>
    </location>
</feature>
<dbReference type="GO" id="GO:0005524">
    <property type="term" value="F:ATP binding"/>
    <property type="evidence" value="ECO:0007669"/>
    <property type="project" value="UniProtKB-KW"/>
</dbReference>
<proteinExistence type="inferred from homology"/>
<keyword evidence="5" id="KW-0547">Nucleotide-binding</keyword>
<name>A0A8R2JRM1_ACYPI</name>
<protein>
    <recommendedName>
        <fullName evidence="10">ABC transporter domain-containing protein</fullName>
    </recommendedName>
</protein>
<keyword evidence="7 9" id="KW-1133">Transmembrane helix</keyword>
<evidence type="ECO:0000256" key="8">
    <source>
        <dbReference type="ARBA" id="ARBA00023136"/>
    </source>
</evidence>
<accession>A0A8R2JRM1</accession>
<reference evidence="11" key="2">
    <citation type="submission" date="2022-06" db="UniProtKB">
        <authorList>
            <consortium name="EnsemblMetazoa"/>
        </authorList>
    </citation>
    <scope>IDENTIFICATION</scope>
</reference>
<dbReference type="GO" id="GO:0005319">
    <property type="term" value="F:lipid transporter activity"/>
    <property type="evidence" value="ECO:0007669"/>
    <property type="project" value="TreeGrafter"/>
</dbReference>
<dbReference type="RefSeq" id="XP_029345029.1">
    <property type="nucleotide sequence ID" value="XM_029489169.1"/>
</dbReference>
<dbReference type="PROSITE" id="PS50893">
    <property type="entry name" value="ABC_TRANSPORTER_2"/>
    <property type="match status" value="2"/>
</dbReference>
<evidence type="ECO:0000256" key="6">
    <source>
        <dbReference type="ARBA" id="ARBA00022840"/>
    </source>
</evidence>
<evidence type="ECO:0000256" key="3">
    <source>
        <dbReference type="ARBA" id="ARBA00022448"/>
    </source>
</evidence>
<dbReference type="Pfam" id="PF00005">
    <property type="entry name" value="ABC_tran"/>
    <property type="match status" value="2"/>
</dbReference>
<keyword evidence="8 9" id="KW-0472">Membrane</keyword>
<feature type="domain" description="ABC transporter" evidence="10">
    <location>
        <begin position="511"/>
        <end position="744"/>
    </location>
</feature>
<dbReference type="PANTHER" id="PTHR19229:SF209">
    <property type="entry name" value="ATP-BINDING CASSETTE SUB-FAMILY A MEMBER 5 ISOFORM X1"/>
    <property type="match status" value="1"/>
</dbReference>
<comment type="subcellular location">
    <subcellularLocation>
        <location evidence="1">Membrane</location>
        <topology evidence="1">Multi-pass membrane protein</topology>
    </subcellularLocation>
</comment>
<dbReference type="Gene3D" id="3.40.50.300">
    <property type="entry name" value="P-loop containing nucleotide triphosphate hydrolases"/>
    <property type="match status" value="2"/>
</dbReference>
<dbReference type="InterPro" id="IPR003439">
    <property type="entry name" value="ABC_transporter-like_ATP-bd"/>
</dbReference>
<evidence type="ECO:0000256" key="2">
    <source>
        <dbReference type="ARBA" id="ARBA00008869"/>
    </source>
</evidence>
<dbReference type="OrthoDB" id="8061355at2759"/>
<dbReference type="InterPro" id="IPR026082">
    <property type="entry name" value="ABCA"/>
</dbReference>
<feature type="domain" description="ABC transporter" evidence="10">
    <location>
        <begin position="1139"/>
        <end position="1369"/>
    </location>
</feature>
<dbReference type="InterPro" id="IPR056264">
    <property type="entry name" value="R2_ABCA1-4-like"/>
</dbReference>
<dbReference type="InterPro" id="IPR027417">
    <property type="entry name" value="P-loop_NTPase"/>
</dbReference>
<dbReference type="CDD" id="cd03263">
    <property type="entry name" value="ABC_subfamily_A"/>
    <property type="match status" value="2"/>
</dbReference>
<keyword evidence="3" id="KW-0813">Transport</keyword>
<dbReference type="SUPFAM" id="SSF52540">
    <property type="entry name" value="P-loop containing nucleoside triphosphate hydrolases"/>
    <property type="match status" value="2"/>
</dbReference>
<dbReference type="EnsemblMetazoa" id="XM_029489169.1">
    <property type="protein sequence ID" value="XP_029345029.1"/>
    <property type="gene ID" value="LOC100165910"/>
</dbReference>
<keyword evidence="4 9" id="KW-0812">Transmembrane</keyword>
<dbReference type="GO" id="GO:0140359">
    <property type="term" value="F:ABC-type transporter activity"/>
    <property type="evidence" value="ECO:0007669"/>
    <property type="project" value="InterPro"/>
</dbReference>
<feature type="transmembrane region" description="Helical" evidence="9">
    <location>
        <begin position="893"/>
        <end position="911"/>
    </location>
</feature>
<evidence type="ECO:0000256" key="5">
    <source>
        <dbReference type="ARBA" id="ARBA00022741"/>
    </source>
</evidence>
<dbReference type="PANTHER" id="PTHR19229">
    <property type="entry name" value="ATP-BINDING CASSETTE TRANSPORTER SUBFAMILY A ABCA"/>
    <property type="match status" value="1"/>
</dbReference>
<evidence type="ECO:0000256" key="9">
    <source>
        <dbReference type="SAM" id="Phobius"/>
    </source>
</evidence>
<dbReference type="GeneID" id="100165910"/>
<evidence type="ECO:0000256" key="1">
    <source>
        <dbReference type="ARBA" id="ARBA00004141"/>
    </source>
</evidence>
<reference evidence="12" key="1">
    <citation type="submission" date="2010-06" db="EMBL/GenBank/DDBJ databases">
        <authorList>
            <person name="Jiang H."/>
            <person name="Abraham K."/>
            <person name="Ali S."/>
            <person name="Alsbrooks S.L."/>
            <person name="Anim B.N."/>
            <person name="Anosike U.S."/>
            <person name="Attaway T."/>
            <person name="Bandaranaike D.P."/>
            <person name="Battles P.K."/>
            <person name="Bell S.N."/>
            <person name="Bell A.V."/>
            <person name="Beltran B."/>
            <person name="Bickham C."/>
            <person name="Bustamante Y."/>
            <person name="Caleb T."/>
            <person name="Canada A."/>
            <person name="Cardenas V."/>
            <person name="Carter K."/>
            <person name="Chacko J."/>
            <person name="Chandrabose M.N."/>
            <person name="Chavez D."/>
            <person name="Chavez A."/>
            <person name="Chen L."/>
            <person name="Chu H.-S."/>
            <person name="Claassen K.J."/>
            <person name="Cockrell R."/>
            <person name="Collins M."/>
            <person name="Cooper J.A."/>
            <person name="Cree A."/>
            <person name="Curry S.M."/>
            <person name="Da Y."/>
            <person name="Dao M.D."/>
            <person name="Das B."/>
            <person name="Davila M.-L."/>
            <person name="Davy-Carroll L."/>
            <person name="Denson S."/>
            <person name="Dinh H."/>
            <person name="Ebong V.E."/>
            <person name="Edwards J.R."/>
            <person name="Egan A."/>
            <person name="El-Daye J."/>
            <person name="Escobedo L."/>
            <person name="Fernandez S."/>
            <person name="Fernando P.R."/>
            <person name="Flagg N."/>
            <person name="Forbes L.D."/>
            <person name="Fowler R.G."/>
            <person name="Fu Q."/>
            <person name="Gabisi R.A."/>
            <person name="Ganer J."/>
            <person name="Garbino Pronczuk A."/>
            <person name="Garcia R.M."/>
            <person name="Garner T."/>
            <person name="Garrett T.E."/>
            <person name="Gonzalez D.A."/>
            <person name="Hamid H."/>
            <person name="Hawkins E.S."/>
            <person name="Hirani K."/>
            <person name="Hogues M.E."/>
            <person name="Hollins B."/>
            <person name="Hsiao C.-H."/>
            <person name="Jabil R."/>
            <person name="James M.L."/>
            <person name="Jhangiani S.N."/>
            <person name="Johnson B."/>
            <person name="Johnson Q."/>
            <person name="Joshi V."/>
            <person name="Kalu J.B."/>
            <person name="Kam C."/>
            <person name="Kashfia A."/>
            <person name="Keebler J."/>
            <person name="Kisamo H."/>
            <person name="Kovar C.L."/>
            <person name="Lago L.A."/>
            <person name="Lai C.-Y."/>
            <person name="Laidlaw J."/>
            <person name="Lara F."/>
            <person name="Le T.-K."/>
            <person name="Lee S.L."/>
            <person name="Legall F.H."/>
            <person name="Lemon S.J."/>
            <person name="Lewis L.R."/>
            <person name="Li B."/>
            <person name="Liu Y."/>
            <person name="Liu Y.-S."/>
            <person name="Lopez J."/>
            <person name="Lozado R.J."/>
            <person name="Lu J."/>
            <person name="Madu R.C."/>
            <person name="Maheshwari M."/>
            <person name="Maheshwari R."/>
            <person name="Malloy K."/>
            <person name="Martinez E."/>
            <person name="Mathew T."/>
            <person name="Mercado I.C."/>
            <person name="Mercado C."/>
            <person name="Meyer B."/>
            <person name="Montgomery K."/>
            <person name="Morgan M.B."/>
            <person name="Munidasa M."/>
            <person name="Nazareth L.V."/>
            <person name="Nelson J."/>
            <person name="Ng B.M."/>
            <person name="Nguyen N.B."/>
            <person name="Nguyen P.Q."/>
            <person name="Nguyen T."/>
            <person name="Obregon M."/>
            <person name="Okwuonu G.O."/>
            <person name="Onwere C.G."/>
            <person name="Orozco G."/>
            <person name="Parra A."/>
            <person name="Patel S."/>
            <person name="Patil S."/>
            <person name="Perez A."/>
            <person name="Perez Y."/>
            <person name="Pham C."/>
            <person name="Primus E.L."/>
            <person name="Pu L.-L."/>
            <person name="Puazo M."/>
            <person name="Qin X."/>
            <person name="Quiroz J.B."/>
            <person name="Reese J."/>
            <person name="Richards S."/>
            <person name="Rives C.M."/>
            <person name="Robberts R."/>
            <person name="Ruiz S.J."/>
            <person name="Ruiz M.J."/>
            <person name="Santibanez J."/>
            <person name="Schneider B.W."/>
            <person name="Sisson I."/>
            <person name="Smith M."/>
            <person name="Sodergren E."/>
            <person name="Song X.-Z."/>
            <person name="Song B.B."/>
            <person name="Summersgill H."/>
            <person name="Thelus R."/>
            <person name="Thornton R.D."/>
            <person name="Trejos Z.Y."/>
            <person name="Usmani K."/>
            <person name="Vattathil S."/>
            <person name="Villasana D."/>
            <person name="Walker D.L."/>
            <person name="Wang S."/>
            <person name="Wang K."/>
            <person name="White C.S."/>
            <person name="Williams A.C."/>
            <person name="Williamson J."/>
            <person name="Wilson K."/>
            <person name="Woghiren I.O."/>
            <person name="Woodworth J.R."/>
            <person name="Worley K.C."/>
            <person name="Wright R.A."/>
            <person name="Wu W."/>
            <person name="Young L."/>
            <person name="Zhang L."/>
            <person name="Zhang J."/>
            <person name="Zhu Y."/>
            <person name="Muzny D.M."/>
            <person name="Weinstock G."/>
            <person name="Gibbs R.A."/>
        </authorList>
    </citation>
    <scope>NUCLEOTIDE SEQUENCE [LARGE SCALE GENOMIC DNA]</scope>
    <source>
        <strain evidence="12">LSR1</strain>
    </source>
</reference>
<feature type="transmembrane region" description="Helical" evidence="9">
    <location>
        <begin position="294"/>
        <end position="322"/>
    </location>
</feature>
<dbReference type="GO" id="GO:0016020">
    <property type="term" value="C:membrane"/>
    <property type="evidence" value="ECO:0007669"/>
    <property type="project" value="UniProtKB-SubCell"/>
</dbReference>
<dbReference type="Proteomes" id="UP000007819">
    <property type="component" value="Chromosome A2"/>
</dbReference>
<dbReference type="Pfam" id="PF12698">
    <property type="entry name" value="ABC2_membrane_3"/>
    <property type="match status" value="1"/>
</dbReference>
<evidence type="ECO:0000259" key="10">
    <source>
        <dbReference type="PROSITE" id="PS50893"/>
    </source>
</evidence>
<dbReference type="PROSITE" id="PS00211">
    <property type="entry name" value="ABC_TRANSPORTER_1"/>
    <property type="match status" value="1"/>
</dbReference>
<evidence type="ECO:0000256" key="4">
    <source>
        <dbReference type="ARBA" id="ARBA00022692"/>
    </source>
</evidence>
<comment type="similarity">
    <text evidence="2">Belongs to the ABC transporter superfamily. ABCA family.</text>
</comment>
<sequence length="1459" mass="165662">MKFSINFECWYQIKAMTIRNMLIKRREIKKTLSEIAIPVYTLGLLVAIKLLIPNPHFPPVTVPQESPDMYNYLYGNITVAPSTKQVQIFLEKMNEIWMRRDGEKINFSIYQNKEDIFEIQRNNPEMVYIALLFDDDPIKNQSISYKIRTNPFYDSSPLPSKLYGSSHQCRKVSVNKLTKKFLHRHHHNNNQHNEEISCPAIHYIYSGFIALQTLVDITKISLVTNTFVTLPDYSFVLFPKPAYTANWLMVFHMVIPLYVVIALSQFITYLLVQLVGEKERKIKEGMKIMGLRELVFWCSWFNIYAAYAIVLSLASTIILYLLGVFNNTNWVLIFLLVFLYSITVIFFSFMISPFFDKSRTAGILGNFILNLISLMYFLHTFIDPSSKKLLWLVSLLSPSGFALAIDKAMQMDLSGEGLHFSNIWEGPGMSFGESLVIMAFDTLVYVILAYYFDMIFSSQYERNRPPWVCLKSSFWCTKVPESIEFDEIDRFSVSNPDLEPVPDCMKEFKAIQIKNLCKSFKGSTKNVINGINMTIYEGEITAILGHNGAGKTTLFNILTGLTGPTSGTIKVFGYDVRNPSDVTKIRRMIGVCPQYDILFERLTPREHLKFFAALRGLTSEKIDDEVQRMLLELYLTDKADNIAKTLSGGQKRKLSVGIAVIGNPKIIILDEPTAGVDPPARRHLWSLLQKRRKGKVILLTTHFMDEADILADRIAVISKGCVRCCGSSIFLKNKFGIGYHLTLILNNQAKENSIVKMIKEHVPNAERARRHGYELSFVLPYDSVSKFPPLFRQIETEIKSATNDLGIQNYGVSMTTLEEVFLYLEQGQHDNAEKLAIELLKGQSVTNCNRGSIDTIHNVTVRSSIVYNPTNWSTIIALLKMRSMRVLRDVHKLYVMILLPVVFLATGIILNKLSHEIQPIRSITLNNDVYKEESRLVVTSEELSNYSTMDSDIYNGTFSGLLNLPSHLGVLRERHTHNTTYSSILALTIYYNDSFIHSLPIILNSITSTLLGDQIDIKTEPFKMEYKQNEYSFSRCSSAFFLGIVFVLVPVSLSADLVYDREIPALWVVLKILDSKSKNKRTSTITIDTLDEGDDDVKAERRKVNNIVNDQVDWPVIVVQNLKKEFTTQNMNSSINCLIKKKGTKTNNKKKLAIRNLSLAVNSGEVLGLLGHNGAGKTTTMRIITMEEKESTGKIFIKGHDIQESVDIAYRMIGYCPQHDALWSSLTIREHLQVYGAIRGISKDQIKNIVEKYIEGLQITEHADKQVSCCSGGTKRKLSFALAMIGNPKLVLLDEPSTGMDPRSKRYLWDAIISSFQGSKGAILTTHSMEEADALCSRVGIMVNGQLRCLGSTQYLKNLYGAGYTLEIKLKPHGDMDDVKSFVITSFPNAIPEEEFADRLVFGVPQSTVESLAHCFLNLENAKTMYDIQEYSFSQTTLEQVYLKFAHYEDREVSENITV</sequence>